<dbReference type="PANTHER" id="PTHR21600:SF40">
    <property type="entry name" value="PSEUDOURIDYLATE SYNTHASE RPUSD2"/>
    <property type="match status" value="1"/>
</dbReference>
<dbReference type="PaxDb" id="35128-Thaps261746"/>
<evidence type="ECO:0000256" key="1">
    <source>
        <dbReference type="PROSITE-ProRule" id="PRU00182"/>
    </source>
</evidence>
<accession>B8BXJ8</accession>
<dbReference type="STRING" id="35128.B8BXJ8"/>
<dbReference type="InterPro" id="IPR050188">
    <property type="entry name" value="RluA_PseudoU_synthase"/>
</dbReference>
<dbReference type="GeneID" id="7441714"/>
<dbReference type="Pfam" id="PF00849">
    <property type="entry name" value="PseudoU_synth_2"/>
    <property type="match status" value="1"/>
</dbReference>
<keyword evidence="1" id="KW-0694">RNA-binding</keyword>
<dbReference type="eggNOG" id="KOG1919">
    <property type="taxonomic scope" value="Eukaryota"/>
</dbReference>
<dbReference type="PROSITE" id="PS50889">
    <property type="entry name" value="S4"/>
    <property type="match status" value="1"/>
</dbReference>
<dbReference type="RefSeq" id="XP_002288786.1">
    <property type="nucleotide sequence ID" value="XM_002288750.1"/>
</dbReference>
<sequence>LRVPPPVVRVLRSAVKGRWCGKPLTTVLSSEFHEFSLKWMQQLIDARLIKVNGVPVSKSDGLLQKEDTVERVVHWHEPPIIVPETISLTKHSLPDTANCGNGILYCINKPASVPVYPSGPYYSNSLLMMVEAQEGLPPKSLVPCHRIDRATSGVLLCTIDSKVSRAVQGRMASRNEVGTQHPIKKLYLARVQGKFPDPSSSVPVGAASMMHRSVSRDGKQAISRFRLLSYDAATDQSLVSCCPITGRGHQLRVHLQFIGLPIHNDVEYGGVINTKKMQEQKDASIKSMLDVSKATSVCLRDKSLSEEEVETAIRLCKCCCNGKEGVKEAFNTAQLLGGGHEVDLHALRYSISFDDATVECATDLPPWVTSFEDVTLNRIAWLT</sequence>
<keyword evidence="4" id="KW-1185">Reference proteome</keyword>
<gene>
    <name evidence="3" type="ORF">THAPSDRAFT_261746</name>
</gene>
<protein>
    <recommendedName>
        <fullName evidence="2">Pseudouridine synthase RsuA/RluA-like domain-containing protein</fullName>
    </recommendedName>
</protein>
<dbReference type="InterPro" id="IPR020103">
    <property type="entry name" value="PsdUridine_synth_cat_dom_sf"/>
</dbReference>
<feature type="domain" description="Pseudouridine synthase RsuA/RluA-like" evidence="2">
    <location>
        <begin position="104"/>
        <end position="256"/>
    </location>
</feature>
<dbReference type="SUPFAM" id="SSF55120">
    <property type="entry name" value="Pseudouridine synthase"/>
    <property type="match status" value="1"/>
</dbReference>
<name>B8BXJ8_THAPS</name>
<evidence type="ECO:0000313" key="3">
    <source>
        <dbReference type="EMBL" id="EED94222.1"/>
    </source>
</evidence>
<reference evidence="3 4" key="1">
    <citation type="journal article" date="2004" name="Science">
        <title>The genome of the diatom Thalassiosira pseudonana: ecology, evolution, and metabolism.</title>
        <authorList>
            <person name="Armbrust E.V."/>
            <person name="Berges J.A."/>
            <person name="Bowler C."/>
            <person name="Green B.R."/>
            <person name="Martinez D."/>
            <person name="Putnam N.H."/>
            <person name="Zhou S."/>
            <person name="Allen A.E."/>
            <person name="Apt K.E."/>
            <person name="Bechner M."/>
            <person name="Brzezinski M.A."/>
            <person name="Chaal B.K."/>
            <person name="Chiovitti A."/>
            <person name="Davis A.K."/>
            <person name="Demarest M.S."/>
            <person name="Detter J.C."/>
            <person name="Glavina T."/>
            <person name="Goodstein D."/>
            <person name="Hadi M.Z."/>
            <person name="Hellsten U."/>
            <person name="Hildebrand M."/>
            <person name="Jenkins B.D."/>
            <person name="Jurka J."/>
            <person name="Kapitonov V.V."/>
            <person name="Kroger N."/>
            <person name="Lau W.W."/>
            <person name="Lane T.W."/>
            <person name="Larimer F.W."/>
            <person name="Lippmeier J.C."/>
            <person name="Lucas S."/>
            <person name="Medina M."/>
            <person name="Montsant A."/>
            <person name="Obornik M."/>
            <person name="Parker M.S."/>
            <person name="Palenik B."/>
            <person name="Pazour G.J."/>
            <person name="Richardson P.M."/>
            <person name="Rynearson T.A."/>
            <person name="Saito M.A."/>
            <person name="Schwartz D.C."/>
            <person name="Thamatrakoln K."/>
            <person name="Valentin K."/>
            <person name="Vardi A."/>
            <person name="Wilkerson F.P."/>
            <person name="Rokhsar D.S."/>
        </authorList>
    </citation>
    <scope>NUCLEOTIDE SEQUENCE [LARGE SCALE GENOMIC DNA]</scope>
    <source>
        <strain evidence="3 4">CCMP1335</strain>
    </source>
</reference>
<dbReference type="GO" id="GO:0000455">
    <property type="term" value="P:enzyme-directed rRNA pseudouridine synthesis"/>
    <property type="evidence" value="ECO:0000318"/>
    <property type="project" value="GO_Central"/>
</dbReference>
<dbReference type="Proteomes" id="UP000001449">
    <property type="component" value="Chromosome 3"/>
</dbReference>
<dbReference type="KEGG" id="tps:THAPSDRAFT_261746"/>
<reference evidence="3 4" key="2">
    <citation type="journal article" date="2008" name="Nature">
        <title>The Phaeodactylum genome reveals the evolutionary history of diatom genomes.</title>
        <authorList>
            <person name="Bowler C."/>
            <person name="Allen A.E."/>
            <person name="Badger J.H."/>
            <person name="Grimwood J."/>
            <person name="Jabbari K."/>
            <person name="Kuo A."/>
            <person name="Maheswari U."/>
            <person name="Martens C."/>
            <person name="Maumus F."/>
            <person name="Otillar R.P."/>
            <person name="Rayko E."/>
            <person name="Salamov A."/>
            <person name="Vandepoele K."/>
            <person name="Beszteri B."/>
            <person name="Gruber A."/>
            <person name="Heijde M."/>
            <person name="Katinka M."/>
            <person name="Mock T."/>
            <person name="Valentin K."/>
            <person name="Verret F."/>
            <person name="Berges J.A."/>
            <person name="Brownlee C."/>
            <person name="Cadoret J.P."/>
            <person name="Chiovitti A."/>
            <person name="Choi C.J."/>
            <person name="Coesel S."/>
            <person name="De Martino A."/>
            <person name="Detter J.C."/>
            <person name="Durkin C."/>
            <person name="Falciatore A."/>
            <person name="Fournet J."/>
            <person name="Haruta M."/>
            <person name="Huysman M.J."/>
            <person name="Jenkins B.D."/>
            <person name="Jiroutova K."/>
            <person name="Jorgensen R.E."/>
            <person name="Joubert Y."/>
            <person name="Kaplan A."/>
            <person name="Kroger N."/>
            <person name="Kroth P.G."/>
            <person name="La Roche J."/>
            <person name="Lindquist E."/>
            <person name="Lommer M."/>
            <person name="Martin-Jezequel V."/>
            <person name="Lopez P.J."/>
            <person name="Lucas S."/>
            <person name="Mangogna M."/>
            <person name="McGinnis K."/>
            <person name="Medlin L.K."/>
            <person name="Montsant A."/>
            <person name="Oudot-Le Secq M.P."/>
            <person name="Napoli C."/>
            <person name="Obornik M."/>
            <person name="Parker M.S."/>
            <person name="Petit J.L."/>
            <person name="Porcel B.M."/>
            <person name="Poulsen N."/>
            <person name="Robison M."/>
            <person name="Rychlewski L."/>
            <person name="Rynearson T.A."/>
            <person name="Schmutz J."/>
            <person name="Shapiro H."/>
            <person name="Siaut M."/>
            <person name="Stanley M."/>
            <person name="Sussman M.R."/>
            <person name="Taylor A.R."/>
            <person name="Vardi A."/>
            <person name="von Dassow P."/>
            <person name="Vyverman W."/>
            <person name="Willis A."/>
            <person name="Wyrwicz L.S."/>
            <person name="Rokhsar D.S."/>
            <person name="Weissenbach J."/>
            <person name="Armbrust E.V."/>
            <person name="Green B.R."/>
            <person name="Van de Peer Y."/>
            <person name="Grigoriev I.V."/>
        </authorList>
    </citation>
    <scope>NUCLEOTIDE SEQUENCE [LARGE SCALE GENOMIC DNA]</scope>
    <source>
        <strain evidence="3 4">CCMP1335</strain>
    </source>
</reference>
<dbReference type="OMA" id="RVQGKFP"/>
<dbReference type="GO" id="GO:0009982">
    <property type="term" value="F:pseudouridine synthase activity"/>
    <property type="evidence" value="ECO:0000318"/>
    <property type="project" value="GO_Central"/>
</dbReference>
<evidence type="ECO:0000259" key="2">
    <source>
        <dbReference type="Pfam" id="PF00849"/>
    </source>
</evidence>
<evidence type="ECO:0000313" key="4">
    <source>
        <dbReference type="Proteomes" id="UP000001449"/>
    </source>
</evidence>
<dbReference type="InterPro" id="IPR006145">
    <property type="entry name" value="PsdUridine_synth_RsuA/RluA"/>
</dbReference>
<dbReference type="GO" id="GO:0003723">
    <property type="term" value="F:RNA binding"/>
    <property type="evidence" value="ECO:0007669"/>
    <property type="project" value="UniProtKB-KW"/>
</dbReference>
<dbReference type="InParanoid" id="B8BXJ8"/>
<feature type="non-terminal residue" evidence="3">
    <location>
        <position position="383"/>
    </location>
</feature>
<dbReference type="Gene3D" id="3.30.2350.10">
    <property type="entry name" value="Pseudouridine synthase"/>
    <property type="match status" value="1"/>
</dbReference>
<dbReference type="HOGENOM" id="CLU_016902_12_1_1"/>
<organism evidence="3 4">
    <name type="scientific">Thalassiosira pseudonana</name>
    <name type="common">Marine diatom</name>
    <name type="synonym">Cyclotella nana</name>
    <dbReference type="NCBI Taxonomy" id="35128"/>
    <lineage>
        <taxon>Eukaryota</taxon>
        <taxon>Sar</taxon>
        <taxon>Stramenopiles</taxon>
        <taxon>Ochrophyta</taxon>
        <taxon>Bacillariophyta</taxon>
        <taxon>Coscinodiscophyceae</taxon>
        <taxon>Thalassiosirophycidae</taxon>
        <taxon>Thalassiosirales</taxon>
        <taxon>Thalassiosiraceae</taxon>
        <taxon>Thalassiosira</taxon>
    </lineage>
</organism>
<dbReference type="PANTHER" id="PTHR21600">
    <property type="entry name" value="MITOCHONDRIAL RNA PSEUDOURIDINE SYNTHASE"/>
    <property type="match status" value="1"/>
</dbReference>
<dbReference type="EMBL" id="CM000640">
    <property type="protein sequence ID" value="EED94222.1"/>
    <property type="molecule type" value="Genomic_DNA"/>
</dbReference>
<dbReference type="AlphaFoldDB" id="B8BXJ8"/>
<proteinExistence type="predicted"/>